<dbReference type="NCBIfam" id="NF010115">
    <property type="entry name" value="PRK13588.1"/>
    <property type="match status" value="1"/>
</dbReference>
<dbReference type="RefSeq" id="WP_059430859.1">
    <property type="nucleotide sequence ID" value="NZ_FAUW01000001.1"/>
</dbReference>
<dbReference type="PRINTS" id="PR00207">
    <property type="entry name" value="FLAGELLIN"/>
</dbReference>
<dbReference type="InterPro" id="IPR001029">
    <property type="entry name" value="Flagellin_N"/>
</dbReference>
<gene>
    <name evidence="7" type="primary">flaA_1</name>
    <name evidence="7" type="ORF">ERS739220_00310</name>
</gene>
<comment type="caution">
    <text evidence="7">The sequence shown here is derived from an EMBL/GenBank/DDBJ whole genome shotgun (WGS) entry which is preliminary data.</text>
</comment>
<keyword evidence="7" id="KW-0966">Cell projection</keyword>
<comment type="function">
    <text evidence="4">Flagellin is the subunit protein which polymerizes to form the filaments of bacterial flagella.</text>
</comment>
<comment type="subcellular location">
    <subcellularLocation>
        <location evidence="4">Secreted</location>
    </subcellularLocation>
    <subcellularLocation>
        <location evidence="4">Bacterial flagellum</location>
    </subcellularLocation>
</comment>
<dbReference type="Pfam" id="PF00700">
    <property type="entry name" value="Flagellin_C"/>
    <property type="match status" value="1"/>
</dbReference>
<dbReference type="Gene3D" id="1.20.1330.10">
    <property type="entry name" value="f41 fragment of flagellin, N-terminal domain"/>
    <property type="match status" value="1"/>
</dbReference>
<feature type="domain" description="Flagellin N-terminal" evidence="5">
    <location>
        <begin position="5"/>
        <end position="142"/>
    </location>
</feature>
<name>A0A9W5EWA7_CAMHY</name>
<sequence>MGFRINTNIGAMNAHANSVITNRNLDSSLGRLSSGLRISTAADDASGMSIADSLRAQANGLGQAIKNGNDAIGIVQTADKAMDEQIKILDTIKTKAIQAAQDGQNADSRRALQNDISRLLEELDNIAKTTSFNGQKLLNGNFSNKEFQIGAYSNETVKLNIGSTESGKIGYTRFESTGNIAFSKTKASSDSMADLTIKLSGVDGYPAGYVFDKISKSVLAKDGLKAVADAMNAVSDKTGVKAKVNNVLTFSNTVLSGSMYNLRINGVNIGSIDVQRGDKNGVLVNAINKVKDQTGVEASVQDGKLTLASKDGRAITIAASSKISQATEYKGNLSLMGLGKKGSDTSGITVLGRLTFIRQDARDIRVVFSGKVVAAAAAGFSVMAGLNGSKMNQASVTLKDMNSGTINSKIAMAMGFYDSNTLAQMAKAQQGGVNTFTGAQAMIDIAESAQKMLDSIRSDLGSVQNQLVSTINNITVTRVNVASAESQIRDVDFAEESANFSKFNILAQSGSYAMSQANTVQQNVLRLLQ</sequence>
<dbReference type="Proteomes" id="UP000052257">
    <property type="component" value="Unassembled WGS sequence"/>
</dbReference>
<dbReference type="GO" id="GO:0005198">
    <property type="term" value="F:structural molecule activity"/>
    <property type="evidence" value="ECO:0007669"/>
    <property type="project" value="UniProtKB-UniRule"/>
</dbReference>
<dbReference type="PANTHER" id="PTHR42792:SF2">
    <property type="entry name" value="FLAGELLIN"/>
    <property type="match status" value="1"/>
</dbReference>
<keyword evidence="2 4" id="KW-0964">Secreted</keyword>
<dbReference type="SUPFAM" id="SSF64518">
    <property type="entry name" value="Phase 1 flagellin"/>
    <property type="match status" value="1"/>
</dbReference>
<evidence type="ECO:0000313" key="7">
    <source>
        <dbReference type="EMBL" id="CUU71170.1"/>
    </source>
</evidence>
<proteinExistence type="inferred from homology"/>
<dbReference type="InterPro" id="IPR010810">
    <property type="entry name" value="Flagellin_hook_IN_motif"/>
</dbReference>
<dbReference type="Gene3D" id="6.10.10.10">
    <property type="entry name" value="Flagellar export chaperone, C-terminal domain"/>
    <property type="match status" value="1"/>
</dbReference>
<dbReference type="Pfam" id="PF07196">
    <property type="entry name" value="Flagellin_IN"/>
    <property type="match status" value="2"/>
</dbReference>
<evidence type="ECO:0000256" key="3">
    <source>
        <dbReference type="ARBA" id="ARBA00023143"/>
    </source>
</evidence>
<dbReference type="PANTHER" id="PTHR42792">
    <property type="entry name" value="FLAGELLIN"/>
    <property type="match status" value="1"/>
</dbReference>
<evidence type="ECO:0000256" key="4">
    <source>
        <dbReference type="RuleBase" id="RU362073"/>
    </source>
</evidence>
<accession>A0A9W5EWA7</accession>
<dbReference type="GO" id="GO:0005576">
    <property type="term" value="C:extracellular region"/>
    <property type="evidence" value="ECO:0007669"/>
    <property type="project" value="UniProtKB-SubCell"/>
</dbReference>
<dbReference type="InterPro" id="IPR046358">
    <property type="entry name" value="Flagellin_C"/>
</dbReference>
<organism evidence="7 8">
    <name type="scientific">Campylobacter hyointestinalis subsp. hyointestinalis</name>
    <dbReference type="NCBI Taxonomy" id="91352"/>
    <lineage>
        <taxon>Bacteria</taxon>
        <taxon>Pseudomonadati</taxon>
        <taxon>Campylobacterota</taxon>
        <taxon>Epsilonproteobacteria</taxon>
        <taxon>Campylobacterales</taxon>
        <taxon>Campylobacteraceae</taxon>
        <taxon>Campylobacter</taxon>
    </lineage>
</organism>
<dbReference type="Gene3D" id="3.30.70.2120">
    <property type="match status" value="1"/>
</dbReference>
<dbReference type="EMBL" id="FAUW01000001">
    <property type="protein sequence ID" value="CUU71170.1"/>
    <property type="molecule type" value="Genomic_DNA"/>
</dbReference>
<dbReference type="Pfam" id="PF00669">
    <property type="entry name" value="Flagellin_N"/>
    <property type="match status" value="1"/>
</dbReference>
<evidence type="ECO:0000256" key="1">
    <source>
        <dbReference type="ARBA" id="ARBA00005709"/>
    </source>
</evidence>
<dbReference type="AlphaFoldDB" id="A0A9W5EWA7"/>
<comment type="similarity">
    <text evidence="1 4">Belongs to the bacterial flagellin family.</text>
</comment>
<dbReference type="InterPro" id="IPR042187">
    <property type="entry name" value="Flagellin_C_sub2"/>
</dbReference>
<keyword evidence="7" id="KW-0282">Flagellum</keyword>
<keyword evidence="3 4" id="KW-0975">Bacterial flagellum</keyword>
<dbReference type="GO" id="GO:0009288">
    <property type="term" value="C:bacterial-type flagellum"/>
    <property type="evidence" value="ECO:0007669"/>
    <property type="project" value="UniProtKB-SubCell"/>
</dbReference>
<feature type="domain" description="Flagellin C-terminal" evidence="6">
    <location>
        <begin position="443"/>
        <end position="528"/>
    </location>
</feature>
<evidence type="ECO:0000313" key="8">
    <source>
        <dbReference type="Proteomes" id="UP000052257"/>
    </source>
</evidence>
<protein>
    <recommendedName>
        <fullName evidence="4">Flagellin</fullName>
    </recommendedName>
</protein>
<evidence type="ECO:0000256" key="2">
    <source>
        <dbReference type="ARBA" id="ARBA00022525"/>
    </source>
</evidence>
<reference evidence="7 8" key="1">
    <citation type="submission" date="2015-11" db="EMBL/GenBank/DDBJ databases">
        <authorList>
            <consortium name="Pathogen Informatics"/>
        </authorList>
    </citation>
    <scope>NUCLEOTIDE SEQUENCE [LARGE SCALE GENOMIC DNA]</scope>
    <source>
        <strain evidence="7 8">006A-0191</strain>
    </source>
</reference>
<evidence type="ECO:0000259" key="5">
    <source>
        <dbReference type="Pfam" id="PF00669"/>
    </source>
</evidence>
<evidence type="ECO:0000259" key="6">
    <source>
        <dbReference type="Pfam" id="PF00700"/>
    </source>
</evidence>
<dbReference type="InterPro" id="IPR001492">
    <property type="entry name" value="Flagellin"/>
</dbReference>
<keyword evidence="7" id="KW-0969">Cilium</keyword>